<dbReference type="GO" id="GO:0009328">
    <property type="term" value="C:phenylalanine-tRNA ligase complex"/>
    <property type="evidence" value="ECO:0007669"/>
    <property type="project" value="TreeGrafter"/>
</dbReference>
<protein>
    <recommendedName>
        <fullName evidence="15">Phenylalanine--tRNA ligase beta subunit</fullName>
        <ecNumber evidence="15">6.1.1.20</ecNumber>
    </recommendedName>
    <alternativeName>
        <fullName evidence="15">Phenylalanyl-tRNA synthetase beta subunit</fullName>
        <shortName evidence="15">PheRS</shortName>
    </alternativeName>
</protein>
<keyword evidence="13 15" id="KW-0030">Aminoacyl-tRNA synthetase</keyword>
<keyword evidence="4 15" id="KW-0963">Cytoplasm</keyword>
<evidence type="ECO:0000256" key="14">
    <source>
        <dbReference type="ARBA" id="ARBA00049255"/>
    </source>
</evidence>
<evidence type="ECO:0000313" key="20">
    <source>
        <dbReference type="EMBL" id="MRY13966.1"/>
    </source>
</evidence>
<dbReference type="SUPFAM" id="SSF46955">
    <property type="entry name" value="Putative DNA-binding domain"/>
    <property type="match status" value="1"/>
</dbReference>
<evidence type="ECO:0000256" key="13">
    <source>
        <dbReference type="ARBA" id="ARBA00023146"/>
    </source>
</evidence>
<dbReference type="NCBIfam" id="TIGR00472">
    <property type="entry name" value="pheT_bact"/>
    <property type="match status" value="1"/>
</dbReference>
<organism evidence="20">
    <name type="scientific">Parabacteroides goldsteinii</name>
    <dbReference type="NCBI Taxonomy" id="328812"/>
    <lineage>
        <taxon>Bacteria</taxon>
        <taxon>Pseudomonadati</taxon>
        <taxon>Bacteroidota</taxon>
        <taxon>Bacteroidia</taxon>
        <taxon>Bacteroidales</taxon>
        <taxon>Tannerellaceae</taxon>
        <taxon>Parabacteroides</taxon>
    </lineage>
</organism>
<keyword evidence="10 15" id="KW-0460">Magnesium</keyword>
<dbReference type="SUPFAM" id="SSF50249">
    <property type="entry name" value="Nucleic acid-binding proteins"/>
    <property type="match status" value="1"/>
</dbReference>
<dbReference type="InterPro" id="IPR005121">
    <property type="entry name" value="Fdx_antiC-bd"/>
</dbReference>
<dbReference type="Pfam" id="PF03147">
    <property type="entry name" value="FDX-ACB"/>
    <property type="match status" value="1"/>
</dbReference>
<dbReference type="GO" id="GO:0006432">
    <property type="term" value="P:phenylalanyl-tRNA aminoacylation"/>
    <property type="evidence" value="ECO:0007669"/>
    <property type="project" value="UniProtKB-UniRule"/>
</dbReference>
<reference evidence="20" key="1">
    <citation type="journal article" date="2019" name="Nat. Med.">
        <title>A library of human gut bacterial isolates paired with longitudinal multiomics data enables mechanistic microbiome research.</title>
        <authorList>
            <person name="Poyet M."/>
            <person name="Groussin M."/>
            <person name="Gibbons S.M."/>
            <person name="Avila-Pacheco J."/>
            <person name="Jiang X."/>
            <person name="Kearney S.M."/>
            <person name="Perrotta A.R."/>
            <person name="Berdy B."/>
            <person name="Zhao S."/>
            <person name="Lieberman T.D."/>
            <person name="Swanson P.K."/>
            <person name="Smith M."/>
            <person name="Roesemann S."/>
            <person name="Alexander J.E."/>
            <person name="Rich S.A."/>
            <person name="Livny J."/>
            <person name="Vlamakis H."/>
            <person name="Clish C."/>
            <person name="Bullock K."/>
            <person name="Deik A."/>
            <person name="Scott J."/>
            <person name="Pierce K.A."/>
            <person name="Xavier R.J."/>
            <person name="Alm E.J."/>
        </authorList>
    </citation>
    <scope>NUCLEOTIDE SEQUENCE</scope>
    <source>
        <strain evidence="20">BIOML-A4</strain>
    </source>
</reference>
<dbReference type="GO" id="GO:0005524">
    <property type="term" value="F:ATP binding"/>
    <property type="evidence" value="ECO:0007669"/>
    <property type="project" value="UniProtKB-UniRule"/>
</dbReference>
<name>A0A6G1ZJ11_9BACT</name>
<dbReference type="FunFam" id="3.50.40.10:FF:000001">
    <property type="entry name" value="Phenylalanine--tRNA ligase beta subunit"/>
    <property type="match status" value="1"/>
</dbReference>
<dbReference type="SUPFAM" id="SSF55681">
    <property type="entry name" value="Class II aaRS and biotin synthetases"/>
    <property type="match status" value="1"/>
</dbReference>
<keyword evidence="5 16" id="KW-0820">tRNA-binding</keyword>
<feature type="binding site" evidence="15">
    <location>
        <position position="476"/>
    </location>
    <ligand>
        <name>Mg(2+)</name>
        <dbReference type="ChEBI" id="CHEBI:18420"/>
        <note>shared with alpha subunit</note>
    </ligand>
</feature>
<dbReference type="SMART" id="SM00874">
    <property type="entry name" value="B5"/>
    <property type="match status" value="1"/>
</dbReference>
<dbReference type="PROSITE" id="PS51483">
    <property type="entry name" value="B5"/>
    <property type="match status" value="1"/>
</dbReference>
<dbReference type="InterPro" id="IPR045060">
    <property type="entry name" value="Phe-tRNA-ligase_IIc_bsu"/>
</dbReference>
<evidence type="ECO:0000256" key="9">
    <source>
        <dbReference type="ARBA" id="ARBA00022840"/>
    </source>
</evidence>
<keyword evidence="9 15" id="KW-0067">ATP-binding</keyword>
<dbReference type="FunFam" id="2.40.50.140:FF:000045">
    <property type="entry name" value="Phenylalanine--tRNA ligase beta subunit"/>
    <property type="match status" value="1"/>
</dbReference>
<dbReference type="Gene3D" id="3.50.40.10">
    <property type="entry name" value="Phenylalanyl-trna Synthetase, Chain B, domain 3"/>
    <property type="match status" value="1"/>
</dbReference>
<evidence type="ECO:0000256" key="3">
    <source>
        <dbReference type="ARBA" id="ARBA00011209"/>
    </source>
</evidence>
<dbReference type="PANTHER" id="PTHR10947:SF0">
    <property type="entry name" value="PHENYLALANINE--TRNA LIGASE BETA SUBUNIT"/>
    <property type="match status" value="1"/>
</dbReference>
<dbReference type="GO" id="GO:0000287">
    <property type="term" value="F:magnesium ion binding"/>
    <property type="evidence" value="ECO:0007669"/>
    <property type="project" value="UniProtKB-UniRule"/>
</dbReference>
<evidence type="ECO:0000256" key="1">
    <source>
        <dbReference type="ARBA" id="ARBA00004496"/>
    </source>
</evidence>
<dbReference type="EC" id="6.1.1.20" evidence="15"/>
<evidence type="ECO:0000259" key="18">
    <source>
        <dbReference type="PROSITE" id="PS51447"/>
    </source>
</evidence>
<comment type="similarity">
    <text evidence="2 15">Belongs to the phenylalanyl-tRNA synthetase beta subunit family. Type 1 subfamily.</text>
</comment>
<dbReference type="Gene3D" id="3.30.930.10">
    <property type="entry name" value="Bira Bifunctional Protein, Domain 2"/>
    <property type="match status" value="1"/>
</dbReference>
<dbReference type="SUPFAM" id="SSF56037">
    <property type="entry name" value="PheT/TilS domain"/>
    <property type="match status" value="1"/>
</dbReference>
<dbReference type="PROSITE" id="PS51447">
    <property type="entry name" value="FDX_ACB"/>
    <property type="match status" value="1"/>
</dbReference>
<feature type="domain" description="TRNA-binding" evidence="17">
    <location>
        <begin position="42"/>
        <end position="154"/>
    </location>
</feature>
<dbReference type="Gene3D" id="3.30.56.10">
    <property type="match status" value="2"/>
</dbReference>
<dbReference type="InterPro" id="IPR036690">
    <property type="entry name" value="Fdx_antiC-bd_sf"/>
</dbReference>
<keyword evidence="8 15" id="KW-0547">Nucleotide-binding</keyword>
<dbReference type="InterPro" id="IPR004532">
    <property type="entry name" value="Phe-tRNA-ligase_IIc_bsu_bact"/>
</dbReference>
<dbReference type="Pfam" id="PF03483">
    <property type="entry name" value="B3_4"/>
    <property type="match status" value="1"/>
</dbReference>
<dbReference type="GO" id="GO:0000049">
    <property type="term" value="F:tRNA binding"/>
    <property type="evidence" value="ECO:0007669"/>
    <property type="project" value="UniProtKB-UniRule"/>
</dbReference>
<evidence type="ECO:0000256" key="2">
    <source>
        <dbReference type="ARBA" id="ARBA00008653"/>
    </source>
</evidence>
<dbReference type="Pfam" id="PF03484">
    <property type="entry name" value="B5"/>
    <property type="match status" value="1"/>
</dbReference>
<evidence type="ECO:0000256" key="16">
    <source>
        <dbReference type="PROSITE-ProRule" id="PRU00209"/>
    </source>
</evidence>
<proteinExistence type="inferred from homology"/>
<dbReference type="InterPro" id="IPR033714">
    <property type="entry name" value="tRNA_bind_bactPheRS"/>
</dbReference>
<evidence type="ECO:0000256" key="6">
    <source>
        <dbReference type="ARBA" id="ARBA00022598"/>
    </source>
</evidence>
<dbReference type="SUPFAM" id="SSF54991">
    <property type="entry name" value="Anticodon-binding domain of PheRS"/>
    <property type="match status" value="1"/>
</dbReference>
<dbReference type="Gene3D" id="2.40.50.140">
    <property type="entry name" value="Nucleic acid-binding proteins"/>
    <property type="match status" value="1"/>
</dbReference>
<feature type="domain" description="B5" evidence="19">
    <location>
        <begin position="413"/>
        <end position="489"/>
    </location>
</feature>
<comment type="subunit">
    <text evidence="3 15">Tetramer of two alpha and two beta subunits.</text>
</comment>
<dbReference type="CDD" id="cd00769">
    <property type="entry name" value="PheRS_beta_core"/>
    <property type="match status" value="1"/>
</dbReference>
<feature type="binding site" evidence="15">
    <location>
        <position position="477"/>
    </location>
    <ligand>
        <name>Mg(2+)</name>
        <dbReference type="ChEBI" id="CHEBI:18420"/>
        <note>shared with alpha subunit</note>
    </ligand>
</feature>
<dbReference type="Pfam" id="PF01588">
    <property type="entry name" value="tRNA_bind"/>
    <property type="match status" value="1"/>
</dbReference>
<dbReference type="Gene3D" id="3.30.70.380">
    <property type="entry name" value="Ferrodoxin-fold anticodon-binding domain"/>
    <property type="match status" value="1"/>
</dbReference>
<evidence type="ECO:0000256" key="5">
    <source>
        <dbReference type="ARBA" id="ARBA00022555"/>
    </source>
</evidence>
<dbReference type="InterPro" id="IPR045864">
    <property type="entry name" value="aa-tRNA-synth_II/BPL/LPL"/>
</dbReference>
<keyword evidence="7 15" id="KW-0479">Metal-binding</keyword>
<comment type="subcellular location">
    <subcellularLocation>
        <location evidence="1 15">Cytoplasm</location>
    </subcellularLocation>
</comment>
<dbReference type="InterPro" id="IPR012340">
    <property type="entry name" value="NA-bd_OB-fold"/>
</dbReference>
<dbReference type="InterPro" id="IPR041616">
    <property type="entry name" value="PheRS_beta_core"/>
</dbReference>
<evidence type="ECO:0000256" key="15">
    <source>
        <dbReference type="HAMAP-Rule" id="MF_00283"/>
    </source>
</evidence>
<dbReference type="NCBIfam" id="NF045760">
    <property type="entry name" value="YtpR"/>
    <property type="match status" value="1"/>
</dbReference>
<dbReference type="EMBL" id="WKLP01000038">
    <property type="protein sequence ID" value="MRY13966.1"/>
    <property type="molecule type" value="Genomic_DNA"/>
</dbReference>
<keyword evidence="11 16" id="KW-0694">RNA-binding</keyword>
<dbReference type="InterPro" id="IPR005147">
    <property type="entry name" value="tRNA_synthase_B5-dom"/>
</dbReference>
<dbReference type="PANTHER" id="PTHR10947">
    <property type="entry name" value="PHENYLALANYL-TRNA SYNTHETASE BETA CHAIN AND LEUCINE-RICH REPEAT-CONTAINING PROTEIN 47"/>
    <property type="match status" value="1"/>
</dbReference>
<evidence type="ECO:0000256" key="12">
    <source>
        <dbReference type="ARBA" id="ARBA00022917"/>
    </source>
</evidence>
<dbReference type="HAMAP" id="MF_00283">
    <property type="entry name" value="Phe_tRNA_synth_beta1"/>
    <property type="match status" value="1"/>
</dbReference>
<evidence type="ECO:0000259" key="19">
    <source>
        <dbReference type="PROSITE" id="PS51483"/>
    </source>
</evidence>
<evidence type="ECO:0000256" key="11">
    <source>
        <dbReference type="ARBA" id="ARBA00022884"/>
    </source>
</evidence>
<dbReference type="InterPro" id="IPR002547">
    <property type="entry name" value="tRNA-bd_dom"/>
</dbReference>
<comment type="caution">
    <text evidence="20">The sequence shown here is derived from an EMBL/GenBank/DDBJ whole genome shotgun (WGS) entry which is preliminary data.</text>
</comment>
<accession>A0A6G1ZJ11</accession>
<keyword evidence="12 15" id="KW-0648">Protein biosynthesis</keyword>
<feature type="binding site" evidence="15">
    <location>
        <position position="473"/>
    </location>
    <ligand>
        <name>Mg(2+)</name>
        <dbReference type="ChEBI" id="CHEBI:18420"/>
        <note>shared with alpha subunit</note>
    </ligand>
</feature>
<dbReference type="FunFam" id="3.30.70.380:FF:000001">
    <property type="entry name" value="Phenylalanine--tRNA ligase beta subunit"/>
    <property type="match status" value="1"/>
</dbReference>
<dbReference type="InterPro" id="IPR005146">
    <property type="entry name" value="B3/B4_tRNA-bd"/>
</dbReference>
<sequence length="820" mass="91222">MNISYNWLKEYLDFDLQPEEVSAALTSIGLETGGVEEVQTIKGGLEGLVIGEVLTCVEHPNSDHLHITTVNVGGEEPLQIVCGAPNVAAGQKVVVAVNGTKLYDGDEVFTIKRSKIRGVESNGMICAEDEIGIGTDHAGIIVLPADAVVGTPAKEYYNVKSDYVLEVDITPNRVDGTSHFGVARDLAAYLKQNGKPTELKRPSVDAFKIDDETPAIEVIVENTEACPRYSGVTIKGVTVKESPEWLKNRLNIIGLRPINNVVDVTNYVLHEMGQPLHSFDAGKVTGDKVIVKTMPEGTKFVTLDGVERTLTDRDLMICNTEEAMCIGGVFGGLDSGVTEQTTDVFLESACFHPTWIRKTARRFGLNTDASFRFERGLDANNTIYVLKRAALLIQEVAGGKITGSIQDVYPNPVQPYTVELTYNKINSLIGKDIPVETVKSILASLEMEIVSETTEGLTIHVPVYRIDVQRDVDVIEDILRIYGYNNIEFSDSVKSNLSYKTATDRSYDLQNLISEQLCGSGFNEIMNNSLTRSAYYDELTTYPVSHCVMLMNPLSADLNGMRQTLLFGGLESIEHNVKRKNGNIRFFEFGNCYDYNVEKKREDATLAEFSEDYRLGLWVCGDRVENSWAHADEKATVYELKAYVENILIRLGVNLKKVVFGNLSNDIYSTGVSITTTSGRELGTFGIVNRKICKAMDIDFEVYYAELSWTLLMKETKKNKVTFSEISKFPAVKRDLALLLDKSVQFAEIEKIAEESERKLLKEVSLFDVYEGKNLPAGKKSYAVSFYLQDETKTLNDKQIDAIMQKIRKNLESKLGASLR</sequence>
<dbReference type="Pfam" id="PF17759">
    <property type="entry name" value="tRNA_synthFbeta"/>
    <property type="match status" value="1"/>
</dbReference>
<dbReference type="RefSeq" id="WP_010799922.1">
    <property type="nucleotide sequence ID" value="NZ_CAJSYT010000004.1"/>
</dbReference>
<evidence type="ECO:0000256" key="7">
    <source>
        <dbReference type="ARBA" id="ARBA00022723"/>
    </source>
</evidence>
<dbReference type="SMART" id="SM00896">
    <property type="entry name" value="FDX-ACB"/>
    <property type="match status" value="1"/>
</dbReference>
<dbReference type="SMART" id="SM00873">
    <property type="entry name" value="B3_4"/>
    <property type="match status" value="1"/>
</dbReference>
<dbReference type="InterPro" id="IPR009061">
    <property type="entry name" value="DNA-bd_dom_put_sf"/>
</dbReference>
<feature type="binding site" evidence="15">
    <location>
        <position position="467"/>
    </location>
    <ligand>
        <name>Mg(2+)</name>
        <dbReference type="ChEBI" id="CHEBI:18420"/>
        <note>shared with alpha subunit</note>
    </ligand>
</feature>
<evidence type="ECO:0000256" key="8">
    <source>
        <dbReference type="ARBA" id="ARBA00022741"/>
    </source>
</evidence>
<feature type="domain" description="FDX-ACB" evidence="18">
    <location>
        <begin position="727"/>
        <end position="820"/>
    </location>
</feature>
<dbReference type="CDD" id="cd02796">
    <property type="entry name" value="tRNA_bind_bactPheRS"/>
    <property type="match status" value="1"/>
</dbReference>
<dbReference type="GO" id="GO:0004826">
    <property type="term" value="F:phenylalanine-tRNA ligase activity"/>
    <property type="evidence" value="ECO:0007669"/>
    <property type="project" value="UniProtKB-UniRule"/>
</dbReference>
<dbReference type="InterPro" id="IPR020825">
    <property type="entry name" value="Phe-tRNA_synthase-like_B3/B4"/>
</dbReference>
<dbReference type="AlphaFoldDB" id="A0A6G1ZJ11"/>
<evidence type="ECO:0000259" key="17">
    <source>
        <dbReference type="PROSITE" id="PS50886"/>
    </source>
</evidence>
<evidence type="ECO:0000256" key="10">
    <source>
        <dbReference type="ARBA" id="ARBA00022842"/>
    </source>
</evidence>
<comment type="cofactor">
    <cofactor evidence="15">
        <name>Mg(2+)</name>
        <dbReference type="ChEBI" id="CHEBI:18420"/>
    </cofactor>
    <text evidence="15">Binds 2 magnesium ions per tetramer.</text>
</comment>
<dbReference type="PROSITE" id="PS50886">
    <property type="entry name" value="TRBD"/>
    <property type="match status" value="1"/>
</dbReference>
<gene>
    <name evidence="15" type="primary">pheT</name>
    <name evidence="20" type="ORF">GKE01_21255</name>
</gene>
<comment type="catalytic activity">
    <reaction evidence="14 15">
        <text>tRNA(Phe) + L-phenylalanine + ATP = L-phenylalanyl-tRNA(Phe) + AMP + diphosphate + H(+)</text>
        <dbReference type="Rhea" id="RHEA:19413"/>
        <dbReference type="Rhea" id="RHEA-COMP:9668"/>
        <dbReference type="Rhea" id="RHEA-COMP:9699"/>
        <dbReference type="ChEBI" id="CHEBI:15378"/>
        <dbReference type="ChEBI" id="CHEBI:30616"/>
        <dbReference type="ChEBI" id="CHEBI:33019"/>
        <dbReference type="ChEBI" id="CHEBI:58095"/>
        <dbReference type="ChEBI" id="CHEBI:78442"/>
        <dbReference type="ChEBI" id="CHEBI:78531"/>
        <dbReference type="ChEBI" id="CHEBI:456215"/>
        <dbReference type="EC" id="6.1.1.20"/>
    </reaction>
</comment>
<keyword evidence="6 15" id="KW-0436">Ligase</keyword>
<evidence type="ECO:0000256" key="4">
    <source>
        <dbReference type="ARBA" id="ARBA00022490"/>
    </source>
</evidence>